<evidence type="ECO:0000259" key="3">
    <source>
        <dbReference type="PROSITE" id="PS50835"/>
    </source>
</evidence>
<keyword evidence="2" id="KW-0472">Membrane</keyword>
<dbReference type="Gene3D" id="2.60.40.2810">
    <property type="match status" value="3"/>
</dbReference>
<accession>A0AAX4HV33</accession>
<keyword evidence="5" id="KW-1185">Reference proteome</keyword>
<protein>
    <submittedName>
        <fullName evidence="4">Tandem-95 repeat protein</fullName>
    </submittedName>
</protein>
<dbReference type="Pfam" id="PF17963">
    <property type="entry name" value="Big_9"/>
    <property type="match status" value="9"/>
</dbReference>
<feature type="region of interest" description="Disordered" evidence="1">
    <location>
        <begin position="75"/>
        <end position="186"/>
    </location>
</feature>
<sequence>MSVLKQYLIPCTLIAITGLSGYFFFTRRPPPNVSNSEVEYEYSLKVAGQTIKTYRSPAAKKRELINPEIAKRNFISNHVSNSEQSRRKDEDEKFEKDEKELIKAPGVSISDSGRSYSAPSVSRSYSNPEKSGTTSNTDTSKTTTGTSMPGMSFSNVGYPGTSQTTGTTTGSSTTTTETSPTSSKTVTPYLKGKVTPLVGIIAYRSPLALIDEAYANNCTNPRVLLLDLTDMSVLRDRPVKEANLGGATTFDFDPVDLNLDLKTPNRYMLETKGCEINYQRIISSFYKDQNLDQTTTLVSKVVNTRIAGALSNTTADAIENLYNEISKRSLPADDFERVYDIIFNENALKSDFQSTFQGGAVNELTEAAPDVNEISLTASVTEMIPVNYGVKTFHWNTQYTVAYEWQVDGEVFATTADWTYTPSANSRANQEITLIIGSKNSSDDLVDRSMPYHEVKFNVAVTDGRPSLPPALALNAASNNPSDTRSLVLNMNTGALVDSVYSACESFSKLAITENDVLPVDGDFTLSCQSGPVQLVNHTLTTAADGPITLKLWSKDAADRVSPVPSTLTVELDTTAPVIEFLDMQLGFISDEDSEFKWTLTERNSASSQFFNIQFFDGSTWANLPAVNVSNGPHDETEFRTNFHIPNINTSAAKLKITYTDTLGHQTIKESPAFEIQRPILGSNPLNMDMGQVLNKSESTVFILEFTNSGAVNTKLCGPVTIVGTNASEFIITDDNCNGTTIGTAGCTVGLKAKPALKGTRTASATITCGNDTFSTPLTMQSTNNPPQVIATQTKTTMEDTPVQINFGPISDLDSDFLTYSVVSSPLHGVISNCQTVTSDYVCTYTPTTNYAGNDTFTIKSNDATADSNIGTVNVTVLAINDAPTLPGPQSISTNEDTALTFALLAGSDTENDALTYSVVTPPAHGTLTCTGTNTSCTYTPALNYNGADSFTYKANDATLSSNIETVSITVNPVNDPPVPAANQTLATNEDTVLNFTINSGSDVDVPAQTLSYKLVTAPTKGALSGCITAGSYSNDLTCVYTPTLNATGTDSFTYKVYDSVTDSVSNGTITINIAAVNDAPTLAATQSLSTPEDTALNFNLNPGTDVEGNPLTYIIVSQPADGTLTCTGGTSTACTFTPDLNFDGSTTFTYKVNDGSLDSTIATVTITVAGDNDPPVIGANQTITTNEDTAANFTINTATDVDVPAQTLGYKIISNPTKGTLSGCITDAAYGTVRNCTYTPNLNANGTDTFTYRANDGLVDSTGLATITINITPVNDAPTLGATQSVSTNEDTALSITLNAGADVEGTTLTYVKLTNPTDGTLTCTGGTSRACTYTPNANFNGTDTFTYNVSDGALSSTTATVTITVTPINDPPVPGANQSVAVTEDTPASFTINAGSDIDVPAQTLSYILITAPTKGTLSNCIVTGSYTTDRVCDYTPNANVNGTDTLTYKVYDSLLESTTTATITFNIAAVNDAPTVAATQSVTTAEDTALNITLNAGTDIEGNTLTYVKLTDPANGTLTCTGGTSRACTYTPNANFNGTDTFTYRVNDGSANSNTATVTITVTPVNDPPVMAANQTFTTNDNTNLAITLSPATDIDGGALTYKIVTAPANGTLSGCITTGSYGTDLTCNYISNANFNGTDSFTFVAYDTIANAVTPATVTITVNDKTAAPAPLLTLTSPQYTKVTGVTFTATSCTDTPSLFVNEGAAPTAGAAGWQTCSTTANAITYTMGTTQGAHTVKVWAKDSYGNVSLTSTDFTIYYDTVLPTMSLTLPPTLQGGATYSLAWTATETYTTASLNFTVEAYNGTAWSTVGTTASTAGPSLSATAFTRSWTVPSVTTAAAQFRVSFTDRAGNTNTVTSTAFAIDSTPPVLTITAPAVNSYHKTQATITGACETGRSISFTGSIQADFSITCSGGTYSQTVNFSDGDGNKTITVSQTDAVGNVTTVSRNLIRDEVAPVITKTTGNSPDFTKNNIPNAWGGTCEGNYTISVSGSQTTTFACTSGTWTWTPGSKTVDGTYSYNLVQTDAAGNVSTPPLTLAWTRDATPPNFTTTNPVAASTGQTKALTNNLSALTFTGTCEGTNPIVITGAATDTISCSASSWSWTTPTVTTDGLRSYTIKQTDSAGNTAQIIFNWTRDTTGPALKINTALLKTNTNTVTFTGTCENGYTINVTGAQTTTATCTAGNWSFTTASNATDATRAYTFKQAFTVSPFNSTTVVGTWIRETNAPTVSAFTTTAADPSRSSYIPVNITATSQNVDVYLSHVCVKSDLSIQPAADDSCFIAINGPVIGKVLTQTLSLSNYSILIGWTPKTYDIFVWVKDEAGNISNISNSGAGTESTDKINHSYDPGIPPTVWDVAAANIANSPIPPTRAQSEVPAGSDVFIRWKATDNITLPAGAISLSYTPDEINFTQFVSGLNNANYGCTGVTLGANEGCYKWTGGSPLNTSYKIRVKVTDAGDVSNQLISNPLNAGLIKIIAGNSESGLGGSAQTAMFFTRRLSDYTDPGTIVVTDDGQFYFADYKRGIITIDQSDGKQKIFIPTTGTSSGDGGPAVNATLKYPVKITLDYQNRLLIMDRDRIRRVDLNLSTPTIETIIGGGAVTSDTVPNPRDVSIYSHATNGDWSASSMVFFATPNGDIYFNSELAYKPNTTATYRIRIYKAGTGQVISKYLTGIGDSYVSTQDLSLCRVLHPGIAFDPLNSQLTGVTATTLHDLSFPGCNQIDDRYARAYYDPITFEAIAPKDDLHRSYTYMNYTGMDGIAYVSGARSFINRINFDGTYTRILGQGTRGECADGTLATACMIDIQNFFVTSTGKMYFTDRGVIRTIDSDGKVKSLFGQRLTYGNAVNALNARFSEVTRVHRLNNGKIIVNDVGGYYVKEFTIEGNINIIAGDGASRGSNTAVDANTYSVVDTSWMDVNRVNGDVYISQASSGYGFTLKLNRATGKFENVIGSTTGVHYASADNELGLNVAANNGNFLNRGLIMGFGNNQLMMTRMRINTTLNRYEDFMVKSYDANDGFRQSHIAGVLGFPADSNDRRTCDATTSTSAANCEMPYWDTFFRFQWDSENLRWITAIVNGGTQKDIYEFTQAGNIKKIGSTSNNIDDSFVYVKLDGVENFYYCNSGRIRRYNITTQTDMGNLAWSMTNLNCKGRSMDFNPTNRSIIFAFEQNGLGGVAEYFIP</sequence>
<feature type="compositionally biased region" description="Low complexity" evidence="1">
    <location>
        <begin position="112"/>
        <end position="147"/>
    </location>
</feature>
<dbReference type="GO" id="GO:0009653">
    <property type="term" value="P:anatomical structure morphogenesis"/>
    <property type="evidence" value="ECO:0007669"/>
    <property type="project" value="TreeGrafter"/>
</dbReference>
<dbReference type="Gene3D" id="2.120.10.30">
    <property type="entry name" value="TolB, C-terminal domain"/>
    <property type="match status" value="2"/>
</dbReference>
<dbReference type="Gene3D" id="2.60.40.10">
    <property type="entry name" value="Immunoglobulins"/>
    <property type="match status" value="2"/>
</dbReference>
<evidence type="ECO:0000313" key="4">
    <source>
        <dbReference type="EMBL" id="WPU66948.1"/>
    </source>
</evidence>
<feature type="compositionally biased region" description="Basic and acidic residues" evidence="1">
    <location>
        <begin position="84"/>
        <end position="102"/>
    </location>
</feature>
<dbReference type="Proteomes" id="UP001324634">
    <property type="component" value="Chromosome"/>
</dbReference>
<reference evidence="4 5" key="1">
    <citation type="submission" date="2023-11" db="EMBL/GenBank/DDBJ databases">
        <title>Peredibacter starrii A3.12.</title>
        <authorList>
            <person name="Mitchell R.J."/>
        </authorList>
    </citation>
    <scope>NUCLEOTIDE SEQUENCE [LARGE SCALE GENOMIC DNA]</scope>
    <source>
        <strain evidence="4 5">A3.12</strain>
    </source>
</reference>
<dbReference type="PROSITE" id="PS50835">
    <property type="entry name" value="IG_LIKE"/>
    <property type="match status" value="1"/>
</dbReference>
<dbReference type="NCBIfam" id="TIGR01965">
    <property type="entry name" value="VCBS_repeat"/>
    <property type="match status" value="2"/>
</dbReference>
<organism evidence="4 5">
    <name type="scientific">Peredibacter starrii</name>
    <dbReference type="NCBI Taxonomy" id="28202"/>
    <lineage>
        <taxon>Bacteria</taxon>
        <taxon>Pseudomonadati</taxon>
        <taxon>Bdellovibrionota</taxon>
        <taxon>Bacteriovoracia</taxon>
        <taxon>Bacteriovoracales</taxon>
        <taxon>Bacteriovoracaceae</taxon>
        <taxon>Peredibacter</taxon>
    </lineage>
</organism>
<dbReference type="EMBL" id="CP139487">
    <property type="protein sequence ID" value="WPU66948.1"/>
    <property type="molecule type" value="Genomic_DNA"/>
</dbReference>
<evidence type="ECO:0000256" key="2">
    <source>
        <dbReference type="SAM" id="Phobius"/>
    </source>
</evidence>
<feature type="domain" description="Ig-like" evidence="3">
    <location>
        <begin position="2050"/>
        <end position="2205"/>
    </location>
</feature>
<evidence type="ECO:0000256" key="1">
    <source>
        <dbReference type="SAM" id="MobiDB-lite"/>
    </source>
</evidence>
<dbReference type="InterPro" id="IPR007110">
    <property type="entry name" value="Ig-like_dom"/>
</dbReference>
<dbReference type="InterPro" id="IPR051561">
    <property type="entry name" value="FRAS1_ECM"/>
</dbReference>
<dbReference type="NCBIfam" id="NF012211">
    <property type="entry name" value="tand_rpt_95"/>
    <property type="match status" value="9"/>
</dbReference>
<evidence type="ECO:0000313" key="5">
    <source>
        <dbReference type="Proteomes" id="UP001324634"/>
    </source>
</evidence>
<gene>
    <name evidence="4" type="ORF">SOO65_09315</name>
</gene>
<dbReference type="PANTHER" id="PTHR45739:SF8">
    <property type="entry name" value="FRAS1-RELATED EXTRACELLULAR MATRIX PROTEIN 1"/>
    <property type="match status" value="1"/>
</dbReference>
<feature type="transmembrane region" description="Helical" evidence="2">
    <location>
        <begin position="7"/>
        <end position="25"/>
    </location>
</feature>
<dbReference type="SUPFAM" id="SSF101898">
    <property type="entry name" value="NHL repeat"/>
    <property type="match status" value="1"/>
</dbReference>
<feature type="compositionally biased region" description="Low complexity" evidence="1">
    <location>
        <begin position="159"/>
        <end position="186"/>
    </location>
</feature>
<dbReference type="PANTHER" id="PTHR45739">
    <property type="entry name" value="MATRIX PROTEIN, PUTATIVE-RELATED"/>
    <property type="match status" value="1"/>
</dbReference>
<proteinExistence type="predicted"/>
<keyword evidence="2" id="KW-0812">Transmembrane</keyword>
<dbReference type="InterPro" id="IPR011042">
    <property type="entry name" value="6-blade_b-propeller_TolB-like"/>
</dbReference>
<dbReference type="InterPro" id="IPR010221">
    <property type="entry name" value="VCBS_dom"/>
</dbReference>
<dbReference type="Gene3D" id="2.60.40.3440">
    <property type="match status" value="3"/>
</dbReference>
<name>A0AAX4HV33_9BACT</name>
<dbReference type="RefSeq" id="WP_321399654.1">
    <property type="nucleotide sequence ID" value="NZ_CP139487.1"/>
</dbReference>
<dbReference type="KEGG" id="psti:SOO65_09315"/>
<dbReference type="InterPro" id="IPR013783">
    <property type="entry name" value="Ig-like_fold"/>
</dbReference>
<keyword evidence="2" id="KW-1133">Transmembrane helix</keyword>